<dbReference type="RefSeq" id="XP_026670748.1">
    <property type="nucleotide sequence ID" value="XM_026814947.1"/>
</dbReference>
<dbReference type="SMART" id="SM01057">
    <property type="entry name" value="Carb_anhydrase"/>
    <property type="match status" value="1"/>
</dbReference>
<dbReference type="KEGG" id="ccal:113464562"/>
<gene>
    <name evidence="3" type="primary">LOC113464562</name>
</gene>
<accession>A0AAJ7WBY1</accession>
<evidence type="ECO:0000259" key="1">
    <source>
        <dbReference type="PROSITE" id="PS51144"/>
    </source>
</evidence>
<protein>
    <submittedName>
        <fullName evidence="3">Carbonic anhydrase 7-like</fullName>
    </submittedName>
</protein>
<dbReference type="PROSITE" id="PS51144">
    <property type="entry name" value="ALPHA_CA_2"/>
    <property type="match status" value="1"/>
</dbReference>
<dbReference type="Gene3D" id="3.10.200.10">
    <property type="entry name" value="Alpha carbonic anhydrase"/>
    <property type="match status" value="1"/>
</dbReference>
<dbReference type="GeneID" id="113464562"/>
<dbReference type="InterPro" id="IPR036398">
    <property type="entry name" value="CA_dom_sf"/>
</dbReference>
<organism evidence="2 3">
    <name type="scientific">Ceratina calcarata</name>
    <dbReference type="NCBI Taxonomy" id="156304"/>
    <lineage>
        <taxon>Eukaryota</taxon>
        <taxon>Metazoa</taxon>
        <taxon>Ecdysozoa</taxon>
        <taxon>Arthropoda</taxon>
        <taxon>Hexapoda</taxon>
        <taxon>Insecta</taxon>
        <taxon>Pterygota</taxon>
        <taxon>Neoptera</taxon>
        <taxon>Endopterygota</taxon>
        <taxon>Hymenoptera</taxon>
        <taxon>Apocrita</taxon>
        <taxon>Aculeata</taxon>
        <taxon>Apoidea</taxon>
        <taxon>Anthophila</taxon>
        <taxon>Apidae</taxon>
        <taxon>Ceratina</taxon>
        <taxon>Zadontomerus</taxon>
    </lineage>
</organism>
<reference evidence="3" key="1">
    <citation type="submission" date="2025-08" db="UniProtKB">
        <authorList>
            <consortium name="RefSeq"/>
        </authorList>
    </citation>
    <scope>IDENTIFICATION</scope>
    <source>
        <tissue evidence="3">Whole body</tissue>
    </source>
</reference>
<dbReference type="Proteomes" id="UP000694925">
    <property type="component" value="Unplaced"/>
</dbReference>
<proteinExistence type="predicted"/>
<dbReference type="Pfam" id="PF00194">
    <property type="entry name" value="Carb_anhydrase"/>
    <property type="match status" value="1"/>
</dbReference>
<name>A0AAJ7WBY1_9HYME</name>
<sequence length="161" mass="18662">MSKMHLKRGKPTHRSVLVWTSSTGLPKWKQSPIDLSRSATWPKKFPPLYLSNYWSGEGKATMTNTGRTVQIELSDRQLPWMRGGPLGKDEYQFMNVQFRWGPDNSLGAEHSIDGIWLNVILIMDQFRSLYDGRWKNILGNCRPQQRLQRRRILFATDDAVA</sequence>
<keyword evidence="2" id="KW-1185">Reference proteome</keyword>
<feature type="domain" description="Alpha-carbonic anhydrase" evidence="1">
    <location>
        <begin position="4"/>
        <end position="161"/>
    </location>
</feature>
<evidence type="ECO:0000313" key="3">
    <source>
        <dbReference type="RefSeq" id="XP_026670748.1"/>
    </source>
</evidence>
<evidence type="ECO:0000313" key="2">
    <source>
        <dbReference type="Proteomes" id="UP000694925"/>
    </source>
</evidence>
<dbReference type="InterPro" id="IPR001148">
    <property type="entry name" value="CA_dom"/>
</dbReference>
<dbReference type="SUPFAM" id="SSF51069">
    <property type="entry name" value="Carbonic anhydrase"/>
    <property type="match status" value="1"/>
</dbReference>
<dbReference type="AlphaFoldDB" id="A0AAJ7WBY1"/>